<dbReference type="STRING" id="1423351.A0A074SBE7"/>
<dbReference type="GO" id="GO:0016787">
    <property type="term" value="F:hydrolase activity"/>
    <property type="evidence" value="ECO:0007669"/>
    <property type="project" value="UniProtKB-KW"/>
</dbReference>
<dbReference type="InterPro" id="IPR023631">
    <property type="entry name" value="Amidase_dom"/>
</dbReference>
<sequence length="566" mass="61735">MAVEQEAWQVAAARKREDRAHRLKPFSHWSLGDLTPPTQKNVTLLVHARLTSRERSFLTTDATDLAHRLATRECTAVEVTTAFCKATYAAQELTNCVTEVMFAQALARAHELDEHISKTGQVVGPLHGVPISVKDHIFVEGEDTACGSVAWIGRYVAEEDNTLVHILRQAGAVFYVKTTNPQVLYAFETNNNIYGRTTNPYNRELAAGGSSGGEGALVGARASLLGVGTDLGGSTVSLSKLVIRIPAAWCGLYGLKPSTNRLPLPTSGLATPNKGKEDLLIVPGPMAHSVRDMELFCRVVADSEPWNIDPNTLNMPWNRSLAQGNESRKLVLGVFADDGVVAPHPPIVEHLQKARAALVAAGHEVIDWTMDDQMEAMQLIGKIGGADGGEDLRASLIEAGEPALPLLERILNSIKPGGYSMTESWATNVERDEFRARALKRWNETALRSKYGRPIDAILCPATATLASPHDTTRWAGYTHYWNLLDLPAAVFPSGKPFNAKEWKSGTRPSLGKPRNSIEEFVAGQWDPDTYEGAPVALQLVGRRWQEEKLLGDLKIVDAVVNHSNA</sequence>
<evidence type="ECO:0000256" key="3">
    <source>
        <dbReference type="PIRSR" id="PIRSR001221-1"/>
    </source>
</evidence>
<dbReference type="PANTHER" id="PTHR46072">
    <property type="entry name" value="AMIDASE-RELATED-RELATED"/>
    <property type="match status" value="1"/>
</dbReference>
<dbReference type="Pfam" id="PF01425">
    <property type="entry name" value="Amidase"/>
    <property type="match status" value="1"/>
</dbReference>
<dbReference type="AlphaFoldDB" id="A0A074SBE7"/>
<dbReference type="PIRSF" id="PIRSF001221">
    <property type="entry name" value="Amidase_fungi"/>
    <property type="match status" value="1"/>
</dbReference>
<dbReference type="Proteomes" id="UP000027456">
    <property type="component" value="Unassembled WGS sequence"/>
</dbReference>
<keyword evidence="2" id="KW-0378">Hydrolase</keyword>
<dbReference type="EMBL" id="AZST01000773">
    <property type="protein sequence ID" value="KEP47327.1"/>
    <property type="molecule type" value="Genomic_DNA"/>
</dbReference>
<comment type="caution">
    <text evidence="5">The sequence shown here is derived from an EMBL/GenBank/DDBJ whole genome shotgun (WGS) entry which is preliminary data.</text>
</comment>
<comment type="similarity">
    <text evidence="1">Belongs to the amidase family.</text>
</comment>
<dbReference type="InterPro" id="IPR036928">
    <property type="entry name" value="AS_sf"/>
</dbReference>
<feature type="active site" description="Acyl-ester intermediate" evidence="3">
    <location>
        <position position="234"/>
    </location>
</feature>
<proteinExistence type="inferred from homology"/>
<evidence type="ECO:0000259" key="4">
    <source>
        <dbReference type="Pfam" id="PF01425"/>
    </source>
</evidence>
<gene>
    <name evidence="5" type="ORF">V565_159750</name>
</gene>
<keyword evidence="6" id="KW-1185">Reference proteome</keyword>
<reference evidence="5 6" key="1">
    <citation type="submission" date="2013-12" db="EMBL/GenBank/DDBJ databases">
        <authorList>
            <person name="Cubeta M."/>
            <person name="Pakala S."/>
            <person name="Fedorova N."/>
            <person name="Thomas E."/>
            <person name="Dean R."/>
            <person name="Jabaji S."/>
            <person name="Neate S."/>
            <person name="Toda T."/>
            <person name="Tavantzis S."/>
            <person name="Vilgalys R."/>
            <person name="Bharathan N."/>
            <person name="Pakala S."/>
            <person name="Losada L.S."/>
            <person name="Zafar N."/>
            <person name="Nierman W."/>
        </authorList>
    </citation>
    <scope>NUCLEOTIDE SEQUENCE [LARGE SCALE GENOMIC DNA]</scope>
    <source>
        <strain evidence="5 6">123E</strain>
    </source>
</reference>
<feature type="active site" description="Charge relay system" evidence="3">
    <location>
        <position position="210"/>
    </location>
</feature>
<dbReference type="OrthoDB" id="6428749at2759"/>
<organism evidence="5 6">
    <name type="scientific">Rhizoctonia solani 123E</name>
    <dbReference type="NCBI Taxonomy" id="1423351"/>
    <lineage>
        <taxon>Eukaryota</taxon>
        <taxon>Fungi</taxon>
        <taxon>Dikarya</taxon>
        <taxon>Basidiomycota</taxon>
        <taxon>Agaricomycotina</taxon>
        <taxon>Agaricomycetes</taxon>
        <taxon>Cantharellales</taxon>
        <taxon>Ceratobasidiaceae</taxon>
        <taxon>Rhizoctonia</taxon>
    </lineage>
</organism>
<dbReference type="HOGENOM" id="CLU_009600_9_2_1"/>
<evidence type="ECO:0000256" key="1">
    <source>
        <dbReference type="ARBA" id="ARBA00009199"/>
    </source>
</evidence>
<accession>A0A074SBE7</accession>
<feature type="domain" description="Amidase" evidence="4">
    <location>
        <begin position="78"/>
        <end position="551"/>
    </location>
</feature>
<evidence type="ECO:0000256" key="2">
    <source>
        <dbReference type="ARBA" id="ARBA00022801"/>
    </source>
</evidence>
<name>A0A074SBE7_9AGAM</name>
<evidence type="ECO:0000313" key="6">
    <source>
        <dbReference type="Proteomes" id="UP000027456"/>
    </source>
</evidence>
<dbReference type="SUPFAM" id="SSF75304">
    <property type="entry name" value="Amidase signature (AS) enzymes"/>
    <property type="match status" value="1"/>
</dbReference>
<feature type="active site" description="Charge relay system" evidence="3">
    <location>
        <position position="134"/>
    </location>
</feature>
<dbReference type="Gene3D" id="3.90.1300.10">
    <property type="entry name" value="Amidase signature (AS) domain"/>
    <property type="match status" value="1"/>
</dbReference>
<evidence type="ECO:0000313" key="5">
    <source>
        <dbReference type="EMBL" id="KEP47327.1"/>
    </source>
</evidence>
<protein>
    <submittedName>
        <fullName evidence="5">Amidase</fullName>
    </submittedName>
</protein>